<organism evidence="3 4">
    <name type="scientific">Leucocoprinus leucothites</name>
    <dbReference type="NCBI Taxonomy" id="201217"/>
    <lineage>
        <taxon>Eukaryota</taxon>
        <taxon>Fungi</taxon>
        <taxon>Dikarya</taxon>
        <taxon>Basidiomycota</taxon>
        <taxon>Agaricomycotina</taxon>
        <taxon>Agaricomycetes</taxon>
        <taxon>Agaricomycetidae</taxon>
        <taxon>Agaricales</taxon>
        <taxon>Agaricineae</taxon>
        <taxon>Agaricaceae</taxon>
        <taxon>Leucocoprinus</taxon>
    </lineage>
</organism>
<dbReference type="InterPro" id="IPR000719">
    <property type="entry name" value="Prot_kinase_dom"/>
</dbReference>
<dbReference type="AlphaFoldDB" id="A0A8H5G9Q5"/>
<feature type="region of interest" description="Disordered" evidence="1">
    <location>
        <begin position="475"/>
        <end position="519"/>
    </location>
</feature>
<dbReference type="GO" id="GO:0008237">
    <property type="term" value="F:metallopeptidase activity"/>
    <property type="evidence" value="ECO:0007669"/>
    <property type="project" value="InterPro"/>
</dbReference>
<dbReference type="InterPro" id="IPR008271">
    <property type="entry name" value="Ser/Thr_kinase_AS"/>
</dbReference>
<dbReference type="PRINTS" id="PR00109">
    <property type="entry name" value="TYRKINASE"/>
</dbReference>
<proteinExistence type="predicted"/>
<feature type="compositionally biased region" description="Polar residues" evidence="1">
    <location>
        <begin position="498"/>
        <end position="519"/>
    </location>
</feature>
<evidence type="ECO:0000313" key="3">
    <source>
        <dbReference type="EMBL" id="KAF5360901.1"/>
    </source>
</evidence>
<dbReference type="GO" id="GO:0004674">
    <property type="term" value="F:protein serine/threonine kinase activity"/>
    <property type="evidence" value="ECO:0007669"/>
    <property type="project" value="TreeGrafter"/>
</dbReference>
<dbReference type="InterPro" id="IPR019026">
    <property type="entry name" value="Peptidase_M64_IgA"/>
</dbReference>
<evidence type="ECO:0000259" key="2">
    <source>
        <dbReference type="PROSITE" id="PS50011"/>
    </source>
</evidence>
<evidence type="ECO:0000313" key="4">
    <source>
        <dbReference type="Proteomes" id="UP000559027"/>
    </source>
</evidence>
<dbReference type="OrthoDB" id="2961863at2759"/>
<dbReference type="InterPro" id="IPR001245">
    <property type="entry name" value="Ser-Thr/Tyr_kinase_cat_dom"/>
</dbReference>
<keyword evidence="4" id="KW-1185">Reference proteome</keyword>
<accession>A0A8H5G9Q5</accession>
<name>A0A8H5G9Q5_9AGAR</name>
<dbReference type="InterPro" id="IPR024079">
    <property type="entry name" value="MetalloPept_cat_dom_sf"/>
</dbReference>
<dbReference type="Proteomes" id="UP000559027">
    <property type="component" value="Unassembled WGS sequence"/>
</dbReference>
<feature type="compositionally biased region" description="Acidic residues" evidence="1">
    <location>
        <begin position="755"/>
        <end position="782"/>
    </location>
</feature>
<evidence type="ECO:0000256" key="1">
    <source>
        <dbReference type="SAM" id="MobiDB-lite"/>
    </source>
</evidence>
<dbReference type="EMBL" id="JAACJO010000003">
    <property type="protein sequence ID" value="KAF5360901.1"/>
    <property type="molecule type" value="Genomic_DNA"/>
</dbReference>
<dbReference type="PANTHER" id="PTHR44329">
    <property type="entry name" value="SERINE/THREONINE-PROTEIN KINASE TNNI3K-RELATED"/>
    <property type="match status" value="1"/>
</dbReference>
<dbReference type="PROSITE" id="PS00108">
    <property type="entry name" value="PROTEIN_KINASE_ST"/>
    <property type="match status" value="1"/>
</dbReference>
<feature type="domain" description="Protein kinase" evidence="2">
    <location>
        <begin position="134"/>
        <end position="394"/>
    </location>
</feature>
<feature type="region of interest" description="Disordered" evidence="1">
    <location>
        <begin position="750"/>
        <end position="782"/>
    </location>
</feature>
<dbReference type="SUPFAM" id="SSF56112">
    <property type="entry name" value="Protein kinase-like (PK-like)"/>
    <property type="match status" value="1"/>
</dbReference>
<dbReference type="InterPro" id="IPR011009">
    <property type="entry name" value="Kinase-like_dom_sf"/>
</dbReference>
<dbReference type="Pfam" id="PF07714">
    <property type="entry name" value="PK_Tyr_Ser-Thr"/>
    <property type="match status" value="1"/>
</dbReference>
<protein>
    <recommendedName>
        <fullName evidence="2">Protein kinase domain-containing protein</fullName>
    </recommendedName>
</protein>
<gene>
    <name evidence="3" type="ORF">D9756_004957</name>
</gene>
<dbReference type="InterPro" id="IPR051681">
    <property type="entry name" value="Ser/Thr_Kinases-Pseudokinases"/>
</dbReference>
<sequence length="1114" mass="125116">MHRFLSVVGPSEAPSRATLHWYFQRARWPRPRRYIDPRTSTQPDNKPSGDNHPDIYYQSIDLVSKLLSSHTMRGMIADLKGDEAQCMVNFLHQLLCYQNPLDPNDRRDILSLLCRLTQSSQMIPEQCKITGVICDLHNPINEGGYGRIYMGDYRNQIVCVKMARIAQAQSNENMLKTKVQAREVSLWAHLSHRNVLPFYGVYFLQPDAPQTICIVSPWMQNGDLKQYLDTHPNAPKIPLIVDIIAGLQYLHSMNIVHADLKANNVLISPGKRALLADFGISRVCLSQVSTSVGIGGVVSWMAPELLIGNLSFATMSSDIWSFGCVCYEMFVRKPPYHYYEQPAQLIIAFINGHPIPLRLEEETLVEPSILTLMKLCWERDPAQRPDCARIQTLLSQTPKTSDENEPDDSTFSQIWRARHNVKIDYQLVYGTLCYIHRGQAAMNVEALSKGEDESDTHTSLATAKQTTGLDRFFLNPRVCSPNPRSTKDFTRKEGTKPITATEQSASIDAGQASSGTPNQWLDETAQPPMAMPVVKGWRSSYCAMSGPLKAFQSRDPSHMTSVPSPSLDIRPLVVSGPAENRVDLVFFSDGYTSEEVGKFFEDAQRLAEDVSQNQTFYTVKPLLNFWGAFTPSEESGIGVGGVPKKTPYGLYRDGTELRAVYYDKPEVANAACDSMEEQCDFPILLGNDPLYGGLGGEFTVITSSILNGPLVLRHELGHSIIDVGEEYDGGFAYFGVNAAHNASEPVPWDHWLSEIPEDDDGDDDDDGDVDDEGEGEDGFDDEPDIFQAYRVERSVMPMQVYPWTLLNTTGSWSIKFNSSGTYSRHLVRFSLSGMPEAADLRVELDGIDLNWVPKEGLGLDRWHYDIHRDGGLSGGEHELEFTLLSKEREGVAQLCSAEILEFGDEKQFISTPGHYSLYPTFSDKNETSYRPTNEDCLMRVVTSPNFCKVCTEGLWLSLMKRVDLVDRLTESCCHSTEPGATWLRSLNLDLIPLAHLRQAPEGDEDIFELPNNEMYSITWIKDDEVLEEFQDETSIILPDEAGVGNYTVLVRFSTDEVMVDEDMVMTSEWEYEVTSLCQDTPLSSMQQTIIVNRVCTVFGIGTSEASWERALRQR</sequence>
<dbReference type="PROSITE" id="PS50011">
    <property type="entry name" value="PROTEIN_KINASE_DOM"/>
    <property type="match status" value="1"/>
</dbReference>
<dbReference type="Pfam" id="PF09471">
    <property type="entry name" value="Peptidase_M64"/>
    <property type="match status" value="1"/>
</dbReference>
<comment type="caution">
    <text evidence="3">The sequence shown here is derived from an EMBL/GenBank/DDBJ whole genome shotgun (WGS) entry which is preliminary data.</text>
</comment>
<dbReference type="Gene3D" id="1.10.510.10">
    <property type="entry name" value="Transferase(Phosphotransferase) domain 1"/>
    <property type="match status" value="1"/>
</dbReference>
<dbReference type="GO" id="GO:0005524">
    <property type="term" value="F:ATP binding"/>
    <property type="evidence" value="ECO:0007669"/>
    <property type="project" value="InterPro"/>
</dbReference>
<dbReference type="Gene3D" id="3.40.390.10">
    <property type="entry name" value="Collagenase (Catalytic Domain)"/>
    <property type="match status" value="1"/>
</dbReference>
<feature type="compositionally biased region" description="Basic and acidic residues" evidence="1">
    <location>
        <begin position="485"/>
        <end position="495"/>
    </location>
</feature>
<dbReference type="SMART" id="SM00220">
    <property type="entry name" value="S_TKc"/>
    <property type="match status" value="1"/>
</dbReference>
<reference evidence="3 4" key="1">
    <citation type="journal article" date="2020" name="ISME J.">
        <title>Uncovering the hidden diversity of litter-decomposition mechanisms in mushroom-forming fungi.</title>
        <authorList>
            <person name="Floudas D."/>
            <person name="Bentzer J."/>
            <person name="Ahren D."/>
            <person name="Johansson T."/>
            <person name="Persson P."/>
            <person name="Tunlid A."/>
        </authorList>
    </citation>
    <scope>NUCLEOTIDE SEQUENCE [LARGE SCALE GENOMIC DNA]</scope>
    <source>
        <strain evidence="3 4">CBS 146.42</strain>
    </source>
</reference>